<dbReference type="AlphaFoldDB" id="A0A852TED2"/>
<sequence>MTKEEAFKLLVLIESVYSHCIFKDETVQQWFQFCSEMDYEKVLTKLKYHIRKSPYPPAIGDIAVFQFEEGHFPTTLQEWMKEGRVRIECDPKSNKRGTLPDWLAEYSPRKCVELAFEEEL</sequence>
<dbReference type="EMBL" id="JACCBX010000006">
    <property type="protein sequence ID" value="NYE06399.1"/>
    <property type="molecule type" value="Genomic_DNA"/>
</dbReference>
<dbReference type="Gene3D" id="1.10.8.200">
    <property type="entry name" value="Replisome organizer (g39p helicase loader/inhibitor protein)"/>
    <property type="match status" value="1"/>
</dbReference>
<gene>
    <name evidence="1" type="ORF">F4694_003179</name>
</gene>
<evidence type="ECO:0000313" key="2">
    <source>
        <dbReference type="Proteomes" id="UP000548423"/>
    </source>
</evidence>
<dbReference type="Proteomes" id="UP000548423">
    <property type="component" value="Unassembled WGS sequence"/>
</dbReference>
<reference evidence="2" key="1">
    <citation type="submission" date="2020-07" db="EMBL/GenBank/DDBJ databases">
        <authorList>
            <person name="Partida-Martinez L."/>
            <person name="Huntemann M."/>
            <person name="Clum A."/>
            <person name="Wang J."/>
            <person name="Palaniappan K."/>
            <person name="Ritter S."/>
            <person name="Chen I.-M."/>
            <person name="Stamatis D."/>
            <person name="Reddy T."/>
            <person name="O'Malley R."/>
            <person name="Daum C."/>
            <person name="Shapiro N."/>
            <person name="Ivanova N."/>
            <person name="Kyrpides N."/>
            <person name="Woyke T."/>
        </authorList>
    </citation>
    <scope>NUCLEOTIDE SEQUENCE [LARGE SCALE GENOMIC DNA]</scope>
    <source>
        <strain evidence="2">AT2.8</strain>
    </source>
</reference>
<proteinExistence type="predicted"/>
<name>A0A852TED2_9BACI</name>
<comment type="caution">
    <text evidence="1">The sequence shown here is derived from an EMBL/GenBank/DDBJ whole genome shotgun (WGS) entry which is preliminary data.</text>
</comment>
<organism evidence="1 2">
    <name type="scientific">Neobacillus niacini</name>
    <dbReference type="NCBI Taxonomy" id="86668"/>
    <lineage>
        <taxon>Bacteria</taxon>
        <taxon>Bacillati</taxon>
        <taxon>Bacillota</taxon>
        <taxon>Bacilli</taxon>
        <taxon>Bacillales</taxon>
        <taxon>Bacillaceae</taxon>
        <taxon>Neobacillus</taxon>
    </lineage>
</organism>
<evidence type="ECO:0000313" key="1">
    <source>
        <dbReference type="EMBL" id="NYE06399.1"/>
    </source>
</evidence>
<evidence type="ECO:0008006" key="3">
    <source>
        <dbReference type="Google" id="ProtNLM"/>
    </source>
</evidence>
<protein>
    <recommendedName>
        <fullName evidence="3">Replicative helicase inhibitor G39P N-terminal domain-containing protein</fullName>
    </recommendedName>
</protein>
<reference evidence="2" key="2">
    <citation type="submission" date="2020-08" db="EMBL/GenBank/DDBJ databases">
        <title>The Agave Microbiome: Exploring the role of microbial communities in plant adaptations to desert environments.</title>
        <authorList>
            <person name="Partida-Martinez L.P."/>
        </authorList>
    </citation>
    <scope>NUCLEOTIDE SEQUENCE [LARGE SCALE GENOMIC DNA]</scope>
    <source>
        <strain evidence="2">AT2.8</strain>
    </source>
</reference>
<accession>A0A852TED2</accession>